<dbReference type="Gene3D" id="3.40.50.2300">
    <property type="match status" value="1"/>
</dbReference>
<feature type="modified residue" description="4-aspartylphosphate" evidence="1">
    <location>
        <position position="57"/>
    </location>
</feature>
<keyword evidence="4" id="KW-1185">Reference proteome</keyword>
<name>A0A936Z928_9HYPH</name>
<dbReference type="SUPFAM" id="SSF52172">
    <property type="entry name" value="CheY-like"/>
    <property type="match status" value="1"/>
</dbReference>
<dbReference type="RefSeq" id="WP_202063549.1">
    <property type="nucleotide sequence ID" value="NZ_JAEQMY010000048.1"/>
</dbReference>
<dbReference type="EMBL" id="JAEQMY010000048">
    <property type="protein sequence ID" value="MBL0406683.1"/>
    <property type="molecule type" value="Genomic_DNA"/>
</dbReference>
<accession>A0A936Z928</accession>
<comment type="caution">
    <text evidence="3">The sequence shown here is derived from an EMBL/GenBank/DDBJ whole genome shotgun (WGS) entry which is preliminary data.</text>
</comment>
<reference evidence="3" key="1">
    <citation type="submission" date="2021-01" db="EMBL/GenBank/DDBJ databases">
        <title>Microvirga sp.</title>
        <authorList>
            <person name="Kim M.K."/>
        </authorList>
    </citation>
    <scope>NUCLEOTIDE SEQUENCE</scope>
    <source>
        <strain evidence="3">5420S-16</strain>
    </source>
</reference>
<dbReference type="GO" id="GO:0000160">
    <property type="term" value="P:phosphorelay signal transduction system"/>
    <property type="evidence" value="ECO:0007669"/>
    <property type="project" value="InterPro"/>
</dbReference>
<gene>
    <name evidence="3" type="ORF">JKG68_22290</name>
</gene>
<feature type="domain" description="Response regulatory" evidence="2">
    <location>
        <begin position="6"/>
        <end position="118"/>
    </location>
</feature>
<dbReference type="InterPro" id="IPR001789">
    <property type="entry name" value="Sig_transdc_resp-reg_receiver"/>
</dbReference>
<protein>
    <submittedName>
        <fullName evidence="3">Response regulator</fullName>
    </submittedName>
</protein>
<evidence type="ECO:0000259" key="2">
    <source>
        <dbReference type="PROSITE" id="PS50110"/>
    </source>
</evidence>
<evidence type="ECO:0000313" key="3">
    <source>
        <dbReference type="EMBL" id="MBL0406683.1"/>
    </source>
</evidence>
<dbReference type="PROSITE" id="PS50110">
    <property type="entry name" value="RESPONSE_REGULATORY"/>
    <property type="match status" value="1"/>
</dbReference>
<proteinExistence type="predicted"/>
<dbReference type="Proteomes" id="UP000605848">
    <property type="component" value="Unassembled WGS sequence"/>
</dbReference>
<dbReference type="SMART" id="SM00448">
    <property type="entry name" value="REC"/>
    <property type="match status" value="1"/>
</dbReference>
<evidence type="ECO:0000313" key="4">
    <source>
        <dbReference type="Proteomes" id="UP000605848"/>
    </source>
</evidence>
<dbReference type="AlphaFoldDB" id="A0A936Z928"/>
<evidence type="ECO:0000256" key="1">
    <source>
        <dbReference type="PROSITE-ProRule" id="PRU00169"/>
    </source>
</evidence>
<organism evidence="3 4">
    <name type="scientific">Microvirga aerilata</name>
    <dbReference type="NCBI Taxonomy" id="670292"/>
    <lineage>
        <taxon>Bacteria</taxon>
        <taxon>Pseudomonadati</taxon>
        <taxon>Pseudomonadota</taxon>
        <taxon>Alphaproteobacteria</taxon>
        <taxon>Hyphomicrobiales</taxon>
        <taxon>Methylobacteriaceae</taxon>
        <taxon>Microvirga</taxon>
    </lineage>
</organism>
<keyword evidence="1" id="KW-0597">Phosphoprotein</keyword>
<dbReference type="InterPro" id="IPR011006">
    <property type="entry name" value="CheY-like_superfamily"/>
</dbReference>
<sequence length="128" mass="13322">MLAGYCVLVVEDEALIAMGISVMLTDAGGVPIGPAASVREARQLIKDTSALDAAVLDVNLADGSVTPILEALSARGIPTVIYTGGVVPEDVRHRHPDLIALSKPVLPARLIGELRKAIGTPGLRRSHV</sequence>